<evidence type="ECO:0000313" key="1">
    <source>
        <dbReference type="EMBL" id="GCC23046.1"/>
    </source>
</evidence>
<dbReference type="EMBL" id="BEZZ01000022">
    <property type="protein sequence ID" value="GCC23046.1"/>
    <property type="molecule type" value="Genomic_DNA"/>
</dbReference>
<keyword evidence="2" id="KW-1185">Reference proteome</keyword>
<sequence length="157" mass="17168">MSLTVAARGEWRVSSAQALLTVAARGEWRVSSAQAPWWPITVSSRRGRRWRTRGSSYHRSPAPIPHTHTHTKKEVCVTGFGRGGETRHDGQNGRLLRRLSSVTLSKLQVEAAKTVLGRDLGSKGSFLGIDVTSAKVHKLKETPYSSTNVTIMQPPGA</sequence>
<protein>
    <submittedName>
        <fullName evidence="1">Uncharacterized protein</fullName>
    </submittedName>
</protein>
<dbReference type="AlphaFoldDB" id="A0A401RY13"/>
<dbReference type="Proteomes" id="UP000287033">
    <property type="component" value="Unassembled WGS sequence"/>
</dbReference>
<organism evidence="1 2">
    <name type="scientific">Chiloscyllium punctatum</name>
    <name type="common">Brownbanded bambooshark</name>
    <name type="synonym">Hemiscyllium punctatum</name>
    <dbReference type="NCBI Taxonomy" id="137246"/>
    <lineage>
        <taxon>Eukaryota</taxon>
        <taxon>Metazoa</taxon>
        <taxon>Chordata</taxon>
        <taxon>Craniata</taxon>
        <taxon>Vertebrata</taxon>
        <taxon>Chondrichthyes</taxon>
        <taxon>Elasmobranchii</taxon>
        <taxon>Galeomorphii</taxon>
        <taxon>Galeoidea</taxon>
        <taxon>Orectolobiformes</taxon>
        <taxon>Hemiscylliidae</taxon>
        <taxon>Chiloscyllium</taxon>
    </lineage>
</organism>
<proteinExistence type="predicted"/>
<gene>
    <name evidence="1" type="ORF">chiPu_0001437</name>
</gene>
<reference evidence="1 2" key="1">
    <citation type="journal article" date="2018" name="Nat. Ecol. Evol.">
        <title>Shark genomes provide insights into elasmobranch evolution and the origin of vertebrates.</title>
        <authorList>
            <person name="Hara Y"/>
            <person name="Yamaguchi K"/>
            <person name="Onimaru K"/>
            <person name="Kadota M"/>
            <person name="Koyanagi M"/>
            <person name="Keeley SD"/>
            <person name="Tatsumi K"/>
            <person name="Tanaka K"/>
            <person name="Motone F"/>
            <person name="Kageyama Y"/>
            <person name="Nozu R"/>
            <person name="Adachi N"/>
            <person name="Nishimura O"/>
            <person name="Nakagawa R"/>
            <person name="Tanegashima C"/>
            <person name="Kiyatake I"/>
            <person name="Matsumoto R"/>
            <person name="Murakumo K"/>
            <person name="Nishida K"/>
            <person name="Terakita A"/>
            <person name="Kuratani S"/>
            <person name="Sato K"/>
            <person name="Hyodo S Kuraku.S."/>
        </authorList>
    </citation>
    <scope>NUCLEOTIDE SEQUENCE [LARGE SCALE GENOMIC DNA]</scope>
</reference>
<evidence type="ECO:0000313" key="2">
    <source>
        <dbReference type="Proteomes" id="UP000287033"/>
    </source>
</evidence>
<comment type="caution">
    <text evidence="1">The sequence shown here is derived from an EMBL/GenBank/DDBJ whole genome shotgun (WGS) entry which is preliminary data.</text>
</comment>
<name>A0A401RY13_CHIPU</name>
<accession>A0A401RY13</accession>